<keyword evidence="3" id="KW-1133">Transmembrane helix</keyword>
<dbReference type="VEuPathDB" id="FungiDB:I7I53_10235"/>
<reference evidence="5" key="1">
    <citation type="submission" date="2008-07" db="EMBL/GenBank/DDBJ databases">
        <title>Annotation of Ajellomyces capsulatus strain H88.</title>
        <authorList>
            <person name="Champion M."/>
            <person name="Cuomo C."/>
            <person name="Ma L.-J."/>
            <person name="Henn M.R."/>
            <person name="Sil A."/>
            <person name="Goldman B."/>
            <person name="Young S.K."/>
            <person name="Kodira C.D."/>
            <person name="Zeng Q."/>
            <person name="Koehrsen M."/>
            <person name="Alvarado L."/>
            <person name="Berlin A."/>
            <person name="Borenstein D."/>
            <person name="Chen Z."/>
            <person name="Engels R."/>
            <person name="Freedman E."/>
            <person name="Gellesch M."/>
            <person name="Goldberg J."/>
            <person name="Griggs A."/>
            <person name="Gujja S."/>
            <person name="Heiman D."/>
            <person name="Hepburn T."/>
            <person name="Howarth C."/>
            <person name="Jen D."/>
            <person name="Larson L."/>
            <person name="Lewis B."/>
            <person name="Mehta T."/>
            <person name="Park D."/>
            <person name="Pearson M."/>
            <person name="Roberts A."/>
            <person name="Saif S."/>
            <person name="Shea T."/>
            <person name="Shenoy N."/>
            <person name="Sisk P."/>
            <person name="Stolte C."/>
            <person name="Sykes S."/>
            <person name="Walk T."/>
            <person name="White J."/>
            <person name="Yandava C."/>
            <person name="Klein B."/>
            <person name="McEwen J.G."/>
            <person name="Puccia R."/>
            <person name="Goldman G.H."/>
            <person name="Felipe M.S."/>
            <person name="Nino-Vega G."/>
            <person name="San-Blas G."/>
            <person name="Taylor J."/>
            <person name="Mendoza L."/>
            <person name="Galagan J."/>
            <person name="Nusbaum C."/>
            <person name="Birren B."/>
        </authorList>
    </citation>
    <scope>NUCLEOTIDE SEQUENCE [LARGE SCALE GENOMIC DNA]</scope>
    <source>
        <strain evidence="5">H88</strain>
    </source>
</reference>
<feature type="transmembrane region" description="Helical" evidence="3">
    <location>
        <begin position="289"/>
        <end position="311"/>
    </location>
</feature>
<name>F0UA08_AJEC8</name>
<evidence type="ECO:0000256" key="2">
    <source>
        <dbReference type="SAM" id="MobiDB-lite"/>
    </source>
</evidence>
<dbReference type="OrthoDB" id="4186590at2759"/>
<dbReference type="VEuPathDB" id="FungiDB:I7I53_03954"/>
<feature type="compositionally biased region" description="Polar residues" evidence="2">
    <location>
        <begin position="74"/>
        <end position="90"/>
    </location>
</feature>
<evidence type="ECO:0000256" key="3">
    <source>
        <dbReference type="SAM" id="Phobius"/>
    </source>
</evidence>
<dbReference type="EMBL" id="DS990637">
    <property type="protein sequence ID" value="EGC43621.1"/>
    <property type="molecule type" value="Genomic_DNA"/>
</dbReference>
<dbReference type="AlphaFoldDB" id="F0UA08"/>
<feature type="transmembrane region" description="Helical" evidence="3">
    <location>
        <begin position="323"/>
        <end position="340"/>
    </location>
</feature>
<dbReference type="HOGENOM" id="CLU_396870_0_0_1"/>
<organism evidence="5">
    <name type="scientific">Ajellomyces capsulatus (strain H88)</name>
    <name type="common">Darling's disease fungus</name>
    <name type="synonym">Histoplasma capsulatum</name>
    <dbReference type="NCBI Taxonomy" id="544711"/>
    <lineage>
        <taxon>Eukaryota</taxon>
        <taxon>Fungi</taxon>
        <taxon>Dikarya</taxon>
        <taxon>Ascomycota</taxon>
        <taxon>Pezizomycotina</taxon>
        <taxon>Eurotiomycetes</taxon>
        <taxon>Eurotiomycetidae</taxon>
        <taxon>Onygenales</taxon>
        <taxon>Ajellomycetaceae</taxon>
        <taxon>Histoplasma</taxon>
    </lineage>
</organism>
<keyword evidence="3" id="KW-0812">Transmembrane</keyword>
<feature type="region of interest" description="Disordered" evidence="2">
    <location>
        <begin position="73"/>
        <end position="99"/>
    </location>
</feature>
<evidence type="ECO:0000313" key="4">
    <source>
        <dbReference type="EMBL" id="EGC43621.1"/>
    </source>
</evidence>
<feature type="coiled-coil region" evidence="1">
    <location>
        <begin position="424"/>
        <end position="451"/>
    </location>
</feature>
<gene>
    <name evidence="4" type="ORF">HCEG_02836</name>
</gene>
<evidence type="ECO:0000256" key="1">
    <source>
        <dbReference type="SAM" id="Coils"/>
    </source>
</evidence>
<feature type="region of interest" description="Disordered" evidence="2">
    <location>
        <begin position="18"/>
        <end position="38"/>
    </location>
</feature>
<feature type="region of interest" description="Disordered" evidence="2">
    <location>
        <begin position="669"/>
        <end position="694"/>
    </location>
</feature>
<dbReference type="STRING" id="544711.F0UA08"/>
<feature type="transmembrane region" description="Helical" evidence="3">
    <location>
        <begin position="166"/>
        <end position="185"/>
    </location>
</feature>
<feature type="transmembrane region" description="Helical" evidence="3">
    <location>
        <begin position="197"/>
        <end position="218"/>
    </location>
</feature>
<evidence type="ECO:0000313" key="5">
    <source>
        <dbReference type="Proteomes" id="UP000008142"/>
    </source>
</evidence>
<sequence>MGENRKEQQNREKLLRLERDGLGVSAKALPTDENPQLCRRSSMPYITYHHPTNADAYSATSSLSEINSHRYPAQANQDLNRTEQPAKNPTSPRPTPSDSLKAAMSTIVITDGFSLANRWLLYTSFMLAPAQFISGLGNNNPTNLGFLAYNWYTQVTWYRAIKTNRLHALSLLPVHFNTLYALAYLGGISAGNLPMAILLSVGTTGVMVLNTMCGWICWTTNQREGFGVYRFFFFGWRNLNSGWHKFILLWQIFDTIAAFGCVIMAFVLALRFSRVTAEDLRWHWKYTAILPGAAIMLLIGWPLILWSELLVAGNHIESPTDLIAVWIFAAQLGAMLIPSFSRYLNNFYHQWLGVIVGIIHNKPLATFTQDHMENEVRRHPDHWRPVLDIRLPAVADCLGRVEVILHQCQRAVRSEVFYGRQPPLTSLMLVKERCQQELVELKDKLTCLRAQRNHYNISRSTLTERPTLYQMLLNLALILRRSDYPVVRNLRKEDTASWKLIDWKSRCDQASHLSNDDYEGLALTLGDFSEFEGIELTAEKLKNQSMALMAGLRAIVGEITREMVPPKSDEFSVSANIMILCGCLRIFAITPELKDNICYRTELGVQAAELSLSPLYRGKRITIKKVAGELDRTIRFLQPKNSSKTAKDDQTPSCEVFLHIRSPAYREVVTKRPSRVRTDGAGNEKRRKFRDEKS</sequence>
<keyword evidence="3" id="KW-0472">Membrane</keyword>
<dbReference type="Proteomes" id="UP000008142">
    <property type="component" value="Unassembled WGS sequence"/>
</dbReference>
<protein>
    <submittedName>
        <fullName evidence="4">Uncharacterized protein</fullName>
    </submittedName>
</protein>
<feature type="transmembrane region" description="Helical" evidence="3">
    <location>
        <begin position="246"/>
        <end position="269"/>
    </location>
</feature>
<accession>F0UA08</accession>
<feature type="compositionally biased region" description="Basic and acidic residues" evidence="2">
    <location>
        <begin position="676"/>
        <end position="694"/>
    </location>
</feature>
<proteinExistence type="predicted"/>
<keyword evidence="1" id="KW-0175">Coiled coil</keyword>